<dbReference type="PANTHER" id="PTHR47424:SF15">
    <property type="entry name" value="ZN(II)2CYS6 TRANSCRIPTION FACTOR (EUROFUNG)"/>
    <property type="match status" value="1"/>
</dbReference>
<dbReference type="VEuPathDB" id="FungiDB:A1O9_10346"/>
<comment type="caution">
    <text evidence="6">The sequence shown here is derived from an EMBL/GenBank/DDBJ whole genome shotgun (WGS) entry which is preliminary data.</text>
</comment>
<organism evidence="6 7">
    <name type="scientific">Exophiala aquamarina CBS 119918</name>
    <dbReference type="NCBI Taxonomy" id="1182545"/>
    <lineage>
        <taxon>Eukaryota</taxon>
        <taxon>Fungi</taxon>
        <taxon>Dikarya</taxon>
        <taxon>Ascomycota</taxon>
        <taxon>Pezizomycotina</taxon>
        <taxon>Eurotiomycetes</taxon>
        <taxon>Chaetothyriomycetidae</taxon>
        <taxon>Chaetothyriales</taxon>
        <taxon>Herpotrichiellaceae</taxon>
        <taxon>Exophiala</taxon>
    </lineage>
</organism>
<dbReference type="EMBL" id="AMGV01000013">
    <property type="protein sequence ID" value="KEF53371.1"/>
    <property type="molecule type" value="Genomic_DNA"/>
</dbReference>
<evidence type="ECO:0000313" key="7">
    <source>
        <dbReference type="Proteomes" id="UP000027920"/>
    </source>
</evidence>
<dbReference type="GO" id="GO:0000981">
    <property type="term" value="F:DNA-binding transcription factor activity, RNA polymerase II-specific"/>
    <property type="evidence" value="ECO:0007669"/>
    <property type="project" value="TreeGrafter"/>
</dbReference>
<evidence type="ECO:0000256" key="2">
    <source>
        <dbReference type="ARBA" id="ARBA00023163"/>
    </source>
</evidence>
<keyword evidence="2" id="KW-0804">Transcription</keyword>
<feature type="region of interest" description="Disordered" evidence="4">
    <location>
        <begin position="79"/>
        <end position="109"/>
    </location>
</feature>
<gene>
    <name evidence="6" type="ORF">A1O9_10346</name>
</gene>
<feature type="compositionally biased region" description="Polar residues" evidence="4">
    <location>
        <begin position="40"/>
        <end position="49"/>
    </location>
</feature>
<dbReference type="InterPro" id="IPR007219">
    <property type="entry name" value="XnlR_reg_dom"/>
</dbReference>
<evidence type="ECO:0000256" key="1">
    <source>
        <dbReference type="ARBA" id="ARBA00023015"/>
    </source>
</evidence>
<keyword evidence="3" id="KW-0539">Nucleus</keyword>
<sequence>MKALNNSNQLRGVEALTRASRNAEKALNTAAEVAGKKHSSQLTTAQPNNRIGLLPNSETSVGITTRHADGLEIDYLAHSHGTSASNPKSDQDPETSPRGFGEVNNRTQGKEFYGPAATLAFLLELRRCARTYQQQQRPHSSEVMLSMNETTADPASSIVNFLHGDDEILAGDIDPIREDNLHAIGTGTSNSTVSTPVVVDLPSNHEVEKECIRLYFANLHLIYFFLDRASFEKRCQTEMWAPAAATFSSGDFKSRRRRRSRFPALYNAVVAVGALTAEDDTLVNQCQGEVQAFLKNSVHQDSQSLGYQPLALASIYFAKAKVLLGDMFESCCLEGQQTLFLMSIFCQYALRPHGCYMYSGMSARTALAIGSANEPDLRKNPLEAVRTWWCMYYHEVEVCCSLGRETFLREPSYYPVFMAKFGERMPRDFGRDDDYVLFFARSMTELAQILKRTSEDIYHDPTSKPIDQKSQSALALDQMLLVWKRQLAPIFDLESTSLTEKEPITKRKVVLKLRFYSARILIHRTFLITAAYSKTSSALSTNVDICLAAARETIHLLYDTFMNRPFFRTWWYNTTYAFNAITIILYVLVSPLQPENSEDLLSDVEKTLNIFRAMSGVAVARRCAELTEEIFEIAKMSIQGQRHGRQQRQHNTVAGASRRGELELLDGFGAALHPSEAQVLKDGNVSVAETAMNNNEQPSFDVMNDAFFTNIMDVNFLDNFDANLSAMNFNGSPFETMDLDWNPGLK</sequence>
<dbReference type="OrthoDB" id="4136341at2759"/>
<dbReference type="HOGENOM" id="CLU_008137_0_0_1"/>
<dbReference type="GeneID" id="25285250"/>
<evidence type="ECO:0000259" key="5">
    <source>
        <dbReference type="SMART" id="SM00906"/>
    </source>
</evidence>
<dbReference type="SMART" id="SM00906">
    <property type="entry name" value="Fungal_trans"/>
    <property type="match status" value="1"/>
</dbReference>
<evidence type="ECO:0000256" key="4">
    <source>
        <dbReference type="SAM" id="MobiDB-lite"/>
    </source>
</evidence>
<dbReference type="Pfam" id="PF04082">
    <property type="entry name" value="Fungal_trans"/>
    <property type="match status" value="1"/>
</dbReference>
<dbReference type="GO" id="GO:0005634">
    <property type="term" value="C:nucleus"/>
    <property type="evidence" value="ECO:0007669"/>
    <property type="project" value="TreeGrafter"/>
</dbReference>
<keyword evidence="7" id="KW-1185">Reference proteome</keyword>
<dbReference type="Proteomes" id="UP000027920">
    <property type="component" value="Unassembled WGS sequence"/>
</dbReference>
<feature type="region of interest" description="Disordered" evidence="4">
    <location>
        <begin position="32"/>
        <end position="56"/>
    </location>
</feature>
<dbReference type="AlphaFoldDB" id="A0A072P0L3"/>
<dbReference type="CDD" id="cd12148">
    <property type="entry name" value="fungal_TF_MHR"/>
    <property type="match status" value="1"/>
</dbReference>
<accession>A0A072P0L3</accession>
<dbReference type="GO" id="GO:0008270">
    <property type="term" value="F:zinc ion binding"/>
    <property type="evidence" value="ECO:0007669"/>
    <property type="project" value="InterPro"/>
</dbReference>
<evidence type="ECO:0000256" key="3">
    <source>
        <dbReference type="ARBA" id="ARBA00023242"/>
    </source>
</evidence>
<dbReference type="RefSeq" id="XP_013255961.1">
    <property type="nucleotide sequence ID" value="XM_013400507.1"/>
</dbReference>
<dbReference type="PANTHER" id="PTHR47424">
    <property type="entry name" value="REGULATORY PROTEIN GAL4"/>
    <property type="match status" value="1"/>
</dbReference>
<proteinExistence type="predicted"/>
<dbReference type="GO" id="GO:0006351">
    <property type="term" value="P:DNA-templated transcription"/>
    <property type="evidence" value="ECO:0007669"/>
    <property type="project" value="InterPro"/>
</dbReference>
<dbReference type="GO" id="GO:0000978">
    <property type="term" value="F:RNA polymerase II cis-regulatory region sequence-specific DNA binding"/>
    <property type="evidence" value="ECO:0007669"/>
    <property type="project" value="TreeGrafter"/>
</dbReference>
<evidence type="ECO:0000313" key="6">
    <source>
        <dbReference type="EMBL" id="KEF53371.1"/>
    </source>
</evidence>
<name>A0A072P0L3_9EURO</name>
<keyword evidence="1" id="KW-0805">Transcription regulation</keyword>
<dbReference type="InterPro" id="IPR051127">
    <property type="entry name" value="Fungal_SecMet_Regulators"/>
</dbReference>
<reference evidence="6 7" key="1">
    <citation type="submission" date="2013-03" db="EMBL/GenBank/DDBJ databases">
        <title>The Genome Sequence of Exophiala aquamarina CBS 119918.</title>
        <authorList>
            <consortium name="The Broad Institute Genomics Platform"/>
            <person name="Cuomo C."/>
            <person name="de Hoog S."/>
            <person name="Gorbushina A."/>
            <person name="Walker B."/>
            <person name="Young S.K."/>
            <person name="Zeng Q."/>
            <person name="Gargeya S."/>
            <person name="Fitzgerald M."/>
            <person name="Haas B."/>
            <person name="Abouelleil A."/>
            <person name="Allen A.W."/>
            <person name="Alvarado L."/>
            <person name="Arachchi H.M."/>
            <person name="Berlin A.M."/>
            <person name="Chapman S.B."/>
            <person name="Gainer-Dewar J."/>
            <person name="Goldberg J."/>
            <person name="Griggs A."/>
            <person name="Gujja S."/>
            <person name="Hansen M."/>
            <person name="Howarth C."/>
            <person name="Imamovic A."/>
            <person name="Ireland A."/>
            <person name="Larimer J."/>
            <person name="McCowan C."/>
            <person name="Murphy C."/>
            <person name="Pearson M."/>
            <person name="Poon T.W."/>
            <person name="Priest M."/>
            <person name="Roberts A."/>
            <person name="Saif S."/>
            <person name="Shea T."/>
            <person name="Sisk P."/>
            <person name="Sykes S."/>
            <person name="Wortman J."/>
            <person name="Nusbaum C."/>
            <person name="Birren B."/>
        </authorList>
    </citation>
    <scope>NUCLEOTIDE SEQUENCE [LARGE SCALE GENOMIC DNA]</scope>
    <source>
        <strain evidence="6 7">CBS 119918</strain>
    </source>
</reference>
<protein>
    <recommendedName>
        <fullName evidence="5">Xylanolytic transcriptional activator regulatory domain-containing protein</fullName>
    </recommendedName>
</protein>
<dbReference type="GO" id="GO:0000435">
    <property type="term" value="P:positive regulation of transcription from RNA polymerase II promoter by galactose"/>
    <property type="evidence" value="ECO:0007669"/>
    <property type="project" value="TreeGrafter"/>
</dbReference>
<feature type="domain" description="Xylanolytic transcriptional activator regulatory" evidence="5">
    <location>
        <begin position="355"/>
        <end position="424"/>
    </location>
</feature>